<dbReference type="Gene3D" id="3.40.50.1000">
    <property type="entry name" value="HAD superfamily/HAD-like"/>
    <property type="match status" value="1"/>
</dbReference>
<feature type="binding site" evidence="11">
    <location>
        <position position="11"/>
    </location>
    <ligand>
        <name>Mg(2+)</name>
        <dbReference type="ChEBI" id="CHEBI:18420"/>
    </ligand>
</feature>
<dbReference type="SUPFAM" id="SSF56784">
    <property type="entry name" value="HAD-like"/>
    <property type="match status" value="1"/>
</dbReference>
<keyword evidence="5 7" id="KW-0119">Carbohydrate metabolism</keyword>
<feature type="binding site" evidence="9">
    <location>
        <position position="125"/>
    </location>
    <ligand>
        <name>substrate</name>
    </ligand>
</feature>
<evidence type="ECO:0000256" key="4">
    <source>
        <dbReference type="ARBA" id="ARBA00022801"/>
    </source>
</evidence>
<feature type="site" description="Stabilizes the phosphoryl group" evidence="10">
    <location>
        <position position="51"/>
    </location>
</feature>
<keyword evidence="3 11" id="KW-0479">Metal-binding</keyword>
<evidence type="ECO:0000256" key="11">
    <source>
        <dbReference type="PIRSR" id="PIRSR004682-4"/>
    </source>
</evidence>
<keyword evidence="2 7" id="KW-0963">Cytoplasm</keyword>
<dbReference type="AlphaFoldDB" id="A0A1G6J173"/>
<feature type="active site" description="Nucleophile" evidence="8">
    <location>
        <position position="11"/>
    </location>
</feature>
<reference evidence="13" key="1">
    <citation type="submission" date="2016-10" db="EMBL/GenBank/DDBJ databases">
        <authorList>
            <person name="Varghese N."/>
            <person name="Submissions S."/>
        </authorList>
    </citation>
    <scope>NUCLEOTIDE SEQUENCE [LARGE SCALE GENOMIC DNA]</scope>
    <source>
        <strain evidence="13">DSM 8415</strain>
    </source>
</reference>
<comment type="cofactor">
    <cofactor evidence="11">
        <name>Mg(2+)</name>
        <dbReference type="ChEBI" id="CHEBI:18420"/>
    </cofactor>
</comment>
<evidence type="ECO:0000256" key="8">
    <source>
        <dbReference type="PIRSR" id="PIRSR004682-1"/>
    </source>
</evidence>
<feature type="binding site" evidence="11">
    <location>
        <position position="95"/>
    </location>
    <ligand>
        <name>Zn(2+)</name>
        <dbReference type="ChEBI" id="CHEBI:29105"/>
    </ligand>
</feature>
<keyword evidence="4 7" id="KW-0378">Hydrolase</keyword>
<feature type="binding site" evidence="11">
    <location>
        <position position="87"/>
    </location>
    <ligand>
        <name>Zn(2+)</name>
        <dbReference type="ChEBI" id="CHEBI:29105"/>
    </ligand>
</feature>
<dbReference type="OrthoDB" id="9814110at2"/>
<dbReference type="EC" id="3.1.3.-" evidence="7"/>
<feature type="active site" description="Nucleophile" evidence="8">
    <location>
        <position position="9"/>
    </location>
</feature>
<dbReference type="PANTHER" id="PTHR42891:SF1">
    <property type="entry name" value="D-GLYCERO-BETA-D-MANNO-HEPTOSE-1,7-BISPHOSPHATE 7-PHOSPHATASE"/>
    <property type="match status" value="1"/>
</dbReference>
<comment type="similarity">
    <text evidence="7">Belongs to the gmhB family.</text>
</comment>
<feature type="binding site" evidence="9">
    <location>
        <begin position="17"/>
        <end position="20"/>
    </location>
    <ligand>
        <name>substrate</name>
    </ligand>
</feature>
<evidence type="ECO:0000256" key="10">
    <source>
        <dbReference type="PIRSR" id="PIRSR004682-3"/>
    </source>
</evidence>
<evidence type="ECO:0000256" key="6">
    <source>
        <dbReference type="ARBA" id="ARBA00031828"/>
    </source>
</evidence>
<feature type="site" description="Contributes to substrate recognition" evidence="10">
    <location>
        <position position="98"/>
    </location>
</feature>
<comment type="cofactor">
    <cofactor evidence="11">
        <name>Zn(2+)</name>
        <dbReference type="ChEBI" id="CHEBI:29105"/>
    </cofactor>
</comment>
<dbReference type="InterPro" id="IPR006543">
    <property type="entry name" value="Histidinol-phos"/>
</dbReference>
<feature type="binding site" evidence="9">
    <location>
        <begin position="98"/>
        <end position="99"/>
    </location>
    <ligand>
        <name>substrate</name>
    </ligand>
</feature>
<feature type="binding site" evidence="11">
    <location>
        <position position="125"/>
    </location>
    <ligand>
        <name>Mg(2+)</name>
        <dbReference type="ChEBI" id="CHEBI:18420"/>
    </ligand>
</feature>
<name>A0A1G6J173_9BACT</name>
<evidence type="ECO:0000256" key="5">
    <source>
        <dbReference type="ARBA" id="ARBA00023277"/>
    </source>
</evidence>
<feature type="site" description="Stabilizes the phosphoryl group" evidence="10">
    <location>
        <position position="99"/>
    </location>
</feature>
<organism evidence="12 13">
    <name type="scientific">Desulfurella multipotens</name>
    <dbReference type="NCBI Taxonomy" id="79269"/>
    <lineage>
        <taxon>Bacteria</taxon>
        <taxon>Pseudomonadati</taxon>
        <taxon>Campylobacterota</taxon>
        <taxon>Desulfurellia</taxon>
        <taxon>Desulfurellales</taxon>
        <taxon>Desulfurellaceae</taxon>
        <taxon>Desulfurella</taxon>
    </lineage>
</organism>
<feature type="binding site" evidence="11">
    <location>
        <position position="9"/>
    </location>
    <ligand>
        <name>Mg(2+)</name>
        <dbReference type="ChEBI" id="CHEBI:18420"/>
    </ligand>
</feature>
<dbReference type="InterPro" id="IPR006549">
    <property type="entry name" value="HAD-SF_hydro_IIIA"/>
</dbReference>
<gene>
    <name evidence="12" type="ORF">SAMN05660835_00355</name>
</gene>
<accession>A0A1G6J173</accession>
<dbReference type="Pfam" id="PF13242">
    <property type="entry name" value="Hydrolase_like"/>
    <property type="match status" value="1"/>
</dbReference>
<dbReference type="InterPro" id="IPR036412">
    <property type="entry name" value="HAD-like_sf"/>
</dbReference>
<dbReference type="PIRSF" id="PIRSF004682">
    <property type="entry name" value="GmhB"/>
    <property type="match status" value="1"/>
</dbReference>
<evidence type="ECO:0000313" key="12">
    <source>
        <dbReference type="EMBL" id="SDC12439.1"/>
    </source>
</evidence>
<evidence type="ECO:0000256" key="2">
    <source>
        <dbReference type="ARBA" id="ARBA00022490"/>
    </source>
</evidence>
<dbReference type="InterPro" id="IPR023214">
    <property type="entry name" value="HAD_sf"/>
</dbReference>
<proteinExistence type="inferred from homology"/>
<feature type="binding site" evidence="11">
    <location>
        <position position="97"/>
    </location>
    <ligand>
        <name>Zn(2+)</name>
        <dbReference type="ChEBI" id="CHEBI:29105"/>
    </ligand>
</feature>
<keyword evidence="11" id="KW-0460">Magnesium</keyword>
<protein>
    <recommendedName>
        <fullName evidence="6 7">D,D-heptose 1,7-bisphosphate phosphatase</fullName>
        <ecNumber evidence="7">3.1.3.-</ecNumber>
    </recommendedName>
</protein>
<dbReference type="PANTHER" id="PTHR42891">
    <property type="entry name" value="D-GLYCERO-BETA-D-MANNO-HEPTOSE-1,7-BISPHOSPHATE 7-PHOSPHATASE"/>
    <property type="match status" value="1"/>
</dbReference>
<evidence type="ECO:0000256" key="9">
    <source>
        <dbReference type="PIRSR" id="PIRSR004682-2"/>
    </source>
</evidence>
<feature type="binding site" evidence="9">
    <location>
        <begin position="51"/>
        <end position="54"/>
    </location>
    <ligand>
        <name>substrate</name>
    </ligand>
</feature>
<dbReference type="GO" id="GO:0005975">
    <property type="term" value="P:carbohydrate metabolic process"/>
    <property type="evidence" value="ECO:0007669"/>
    <property type="project" value="InterPro"/>
</dbReference>
<feature type="binding site" evidence="9">
    <location>
        <begin position="9"/>
        <end position="11"/>
    </location>
    <ligand>
        <name>substrate</name>
    </ligand>
</feature>
<evidence type="ECO:0000256" key="3">
    <source>
        <dbReference type="ARBA" id="ARBA00022723"/>
    </source>
</evidence>
<dbReference type="NCBIfam" id="TIGR01656">
    <property type="entry name" value="Histidinol-ppas"/>
    <property type="match status" value="1"/>
</dbReference>
<dbReference type="RefSeq" id="WP_092127755.1">
    <property type="nucleotide sequence ID" value="NZ_FMYU01000002.1"/>
</dbReference>
<dbReference type="GO" id="GO:0046872">
    <property type="term" value="F:metal ion binding"/>
    <property type="evidence" value="ECO:0007669"/>
    <property type="project" value="UniProtKB-KW"/>
</dbReference>
<feature type="binding site" evidence="11">
    <location>
        <position position="89"/>
    </location>
    <ligand>
        <name>Zn(2+)</name>
        <dbReference type="ChEBI" id="CHEBI:29105"/>
    </ligand>
</feature>
<dbReference type="EMBL" id="FMYU01000002">
    <property type="protein sequence ID" value="SDC12439.1"/>
    <property type="molecule type" value="Genomic_DNA"/>
</dbReference>
<keyword evidence="13" id="KW-1185">Reference proteome</keyword>
<feature type="binding site" evidence="11">
    <location>
        <position position="124"/>
    </location>
    <ligand>
        <name>Mg(2+)</name>
        <dbReference type="ChEBI" id="CHEBI:18420"/>
    </ligand>
</feature>
<dbReference type="NCBIfam" id="TIGR01662">
    <property type="entry name" value="HAD-SF-IIIA"/>
    <property type="match status" value="1"/>
</dbReference>
<sequence>MENLAVFLDRDGTIIKDAGYLKRFSDIRLLPYTKKALELFAKMHYKIIVVTNQSGIARGYFSEEFVIKTHEIINKRCSNLIDAFYYCPHLPEDNCACRKPKTALIDQAIADFNIKKEGSYVIGDKESDIELGLNADIEPILVLTGEGKKYKSTTKASYIFKNLYEVALWIYQKVSMV</sequence>
<dbReference type="Proteomes" id="UP000199411">
    <property type="component" value="Unassembled WGS sequence"/>
</dbReference>
<evidence type="ECO:0000313" key="13">
    <source>
        <dbReference type="Proteomes" id="UP000199411"/>
    </source>
</evidence>
<evidence type="ECO:0000256" key="1">
    <source>
        <dbReference type="ARBA" id="ARBA00004496"/>
    </source>
</evidence>
<dbReference type="GO" id="GO:0016791">
    <property type="term" value="F:phosphatase activity"/>
    <property type="evidence" value="ECO:0007669"/>
    <property type="project" value="InterPro"/>
</dbReference>
<comment type="subcellular location">
    <subcellularLocation>
        <location evidence="1 7">Cytoplasm</location>
    </subcellularLocation>
</comment>
<dbReference type="InterPro" id="IPR004446">
    <property type="entry name" value="Heptose_bisP_phosphatase"/>
</dbReference>
<keyword evidence="11" id="KW-0862">Zinc</keyword>
<dbReference type="GO" id="GO:0005737">
    <property type="term" value="C:cytoplasm"/>
    <property type="evidence" value="ECO:0007669"/>
    <property type="project" value="UniProtKB-SubCell"/>
</dbReference>
<evidence type="ECO:0000256" key="7">
    <source>
        <dbReference type="PIRNR" id="PIRNR004682"/>
    </source>
</evidence>
<dbReference type="CDD" id="cd07503">
    <property type="entry name" value="HAD_HisB-N"/>
    <property type="match status" value="1"/>
</dbReference>